<name>A0A1I0XM80_9FLAO</name>
<keyword evidence="1" id="KW-0812">Transmembrane</keyword>
<proteinExistence type="predicted"/>
<feature type="transmembrane region" description="Helical" evidence="1">
    <location>
        <begin position="6"/>
        <end position="28"/>
    </location>
</feature>
<accession>A0A1I0XM80</accession>
<keyword evidence="1" id="KW-1133">Transmembrane helix</keyword>
<dbReference type="AlphaFoldDB" id="A0A1I0XM80"/>
<evidence type="ECO:0000313" key="2">
    <source>
        <dbReference type="EMBL" id="SFB02014.1"/>
    </source>
</evidence>
<protein>
    <submittedName>
        <fullName evidence="2">Uncharacterized protein</fullName>
    </submittedName>
</protein>
<keyword evidence="1" id="KW-0472">Membrane</keyword>
<dbReference type="RefSeq" id="WP_091475301.1">
    <property type="nucleotide sequence ID" value="NZ_FOJT01000003.1"/>
</dbReference>
<dbReference type="STRING" id="498292.SAMN05660845_1346"/>
<dbReference type="EMBL" id="FOJT01000003">
    <property type="protein sequence ID" value="SFB02014.1"/>
    <property type="molecule type" value="Genomic_DNA"/>
</dbReference>
<dbReference type="Proteomes" id="UP000199604">
    <property type="component" value="Unassembled WGS sequence"/>
</dbReference>
<reference evidence="3" key="1">
    <citation type="submission" date="2016-10" db="EMBL/GenBank/DDBJ databases">
        <authorList>
            <person name="Varghese N."/>
            <person name="Submissions S."/>
        </authorList>
    </citation>
    <scope>NUCLEOTIDE SEQUENCE [LARGE SCALE GENOMIC DNA]</scope>
    <source>
        <strain evidence="3">DSM 21789</strain>
    </source>
</reference>
<evidence type="ECO:0000256" key="1">
    <source>
        <dbReference type="SAM" id="Phobius"/>
    </source>
</evidence>
<feature type="transmembrane region" description="Helical" evidence="1">
    <location>
        <begin position="48"/>
        <end position="68"/>
    </location>
</feature>
<keyword evidence="3" id="KW-1185">Reference proteome</keyword>
<gene>
    <name evidence="2" type="ORF">SAMN05660845_1346</name>
</gene>
<sequence>MTNWFYCIYGISYLVSGVYLLVTVFGWYKPKHKTEEKAKSYEHFYKKYNTFIKIGSVFLILRGVFVLIN</sequence>
<evidence type="ECO:0000313" key="3">
    <source>
        <dbReference type="Proteomes" id="UP000199604"/>
    </source>
</evidence>
<organism evidence="2 3">
    <name type="scientific">Flavobacterium swingsii</name>
    <dbReference type="NCBI Taxonomy" id="498292"/>
    <lineage>
        <taxon>Bacteria</taxon>
        <taxon>Pseudomonadati</taxon>
        <taxon>Bacteroidota</taxon>
        <taxon>Flavobacteriia</taxon>
        <taxon>Flavobacteriales</taxon>
        <taxon>Flavobacteriaceae</taxon>
        <taxon>Flavobacterium</taxon>
    </lineage>
</organism>